<comment type="caution">
    <text evidence="5">The sequence shown here is derived from an EMBL/GenBank/DDBJ whole genome shotgun (WGS) entry which is preliminary data.</text>
</comment>
<dbReference type="PANTHER" id="PTHR43580:SF2">
    <property type="entry name" value="CYTOKINE-LIKE NUCLEAR FACTOR N-PAC"/>
    <property type="match status" value="1"/>
</dbReference>
<dbReference type="Proteomes" id="UP000638263">
    <property type="component" value="Unassembled WGS sequence"/>
</dbReference>
<reference evidence="5" key="2">
    <citation type="submission" date="2020-09" db="EMBL/GenBank/DDBJ databases">
        <authorList>
            <person name="Sun Q."/>
            <person name="Zhou Y."/>
        </authorList>
    </citation>
    <scope>NUCLEOTIDE SEQUENCE</scope>
    <source>
        <strain evidence="5">CGMCC 4.3508</strain>
    </source>
</reference>
<dbReference type="Gene3D" id="3.40.50.720">
    <property type="entry name" value="NAD(P)-binding Rossmann-like Domain"/>
    <property type="match status" value="1"/>
</dbReference>
<dbReference type="Gene3D" id="1.10.1040.10">
    <property type="entry name" value="N-(1-d-carboxylethyl)-l-norvaline Dehydrogenase, domain 2"/>
    <property type="match status" value="1"/>
</dbReference>
<dbReference type="EMBL" id="BMMH01000001">
    <property type="protein sequence ID" value="GGK92864.1"/>
    <property type="molecule type" value="Genomic_DNA"/>
</dbReference>
<dbReference type="GO" id="GO:0003677">
    <property type="term" value="F:DNA binding"/>
    <property type="evidence" value="ECO:0007669"/>
    <property type="project" value="TreeGrafter"/>
</dbReference>
<proteinExistence type="inferred from homology"/>
<dbReference type="PIRSF" id="PIRSF000103">
    <property type="entry name" value="HIBADH"/>
    <property type="match status" value="1"/>
</dbReference>
<name>A0A917R6U9_9NOCA</name>
<evidence type="ECO:0000313" key="6">
    <source>
        <dbReference type="Proteomes" id="UP000638263"/>
    </source>
</evidence>
<dbReference type="GO" id="GO:0000785">
    <property type="term" value="C:chromatin"/>
    <property type="evidence" value="ECO:0007669"/>
    <property type="project" value="TreeGrafter"/>
</dbReference>
<dbReference type="Pfam" id="PF03446">
    <property type="entry name" value="NAD_binding_2"/>
    <property type="match status" value="1"/>
</dbReference>
<keyword evidence="2" id="KW-0560">Oxidoreductase</keyword>
<dbReference type="GO" id="GO:0031491">
    <property type="term" value="F:nucleosome binding"/>
    <property type="evidence" value="ECO:0007669"/>
    <property type="project" value="TreeGrafter"/>
</dbReference>
<organism evidence="5 6">
    <name type="scientific">Nocardia jinanensis</name>
    <dbReference type="NCBI Taxonomy" id="382504"/>
    <lineage>
        <taxon>Bacteria</taxon>
        <taxon>Bacillati</taxon>
        <taxon>Actinomycetota</taxon>
        <taxon>Actinomycetes</taxon>
        <taxon>Mycobacteriales</taxon>
        <taxon>Nocardiaceae</taxon>
        <taxon>Nocardia</taxon>
    </lineage>
</organism>
<sequence>MCRAAGSVTVIGLGPMGRAMVATLRASGAVVTVWNRSPEKAHAMREFGAARADTVAEALDAGEVILVSLTDYAAMYDVLEPAVDHLPGKTIVNLSSDSPEETRAAARWVRARGGRFLAGGVMADGAGVGGADSFIFYSGEREVFDACTEALRPLGRPEYLGVDVGLAQLYYQAVLTIFLSGLLAFEQALAMIERSGEPIERFLPYAQRSMGDMTELYAAVAAMAADTGGWRDIGHLRMMAAGAGHVVETAAAVGVGTGLARAVQDHWLHALSESERADEPVSTFQLLRGGTA</sequence>
<dbReference type="SUPFAM" id="SSF51735">
    <property type="entry name" value="NAD(P)-binding Rossmann-fold domains"/>
    <property type="match status" value="1"/>
</dbReference>
<feature type="domain" description="6-phosphogluconate dehydrogenase NADP-binding" evidence="3">
    <location>
        <begin position="8"/>
        <end position="156"/>
    </location>
</feature>
<dbReference type="Pfam" id="PF21761">
    <property type="entry name" value="RedAm-like_C"/>
    <property type="match status" value="1"/>
</dbReference>
<dbReference type="GO" id="GO:0140673">
    <property type="term" value="P:transcription elongation-coupled chromatin remodeling"/>
    <property type="evidence" value="ECO:0007669"/>
    <property type="project" value="TreeGrafter"/>
</dbReference>
<dbReference type="InterPro" id="IPR006115">
    <property type="entry name" value="6PGDH_NADP-bd"/>
</dbReference>
<dbReference type="PANTHER" id="PTHR43580">
    <property type="entry name" value="OXIDOREDUCTASE GLYR1-RELATED"/>
    <property type="match status" value="1"/>
</dbReference>
<evidence type="ECO:0000259" key="4">
    <source>
        <dbReference type="Pfam" id="PF21761"/>
    </source>
</evidence>
<dbReference type="InterPro" id="IPR051265">
    <property type="entry name" value="HIBADH-related_NP60_sf"/>
</dbReference>
<keyword evidence="6" id="KW-1185">Reference proteome</keyword>
<feature type="domain" description="NADPH-dependent reductive aminase-like C-terminal" evidence="4">
    <location>
        <begin position="163"/>
        <end position="288"/>
    </location>
</feature>
<evidence type="ECO:0000256" key="2">
    <source>
        <dbReference type="ARBA" id="ARBA00023002"/>
    </source>
</evidence>
<dbReference type="GO" id="GO:0016491">
    <property type="term" value="F:oxidoreductase activity"/>
    <property type="evidence" value="ECO:0007669"/>
    <property type="project" value="UniProtKB-KW"/>
</dbReference>
<evidence type="ECO:0000259" key="3">
    <source>
        <dbReference type="Pfam" id="PF03446"/>
    </source>
</evidence>
<protein>
    <submittedName>
        <fullName evidence="5">6-phosphogluconate dehydrogenase</fullName>
    </submittedName>
</protein>
<evidence type="ECO:0000313" key="5">
    <source>
        <dbReference type="EMBL" id="GGK92864.1"/>
    </source>
</evidence>
<reference evidence="5" key="1">
    <citation type="journal article" date="2014" name="Int. J. Syst. Evol. Microbiol.">
        <title>Complete genome sequence of Corynebacterium casei LMG S-19264T (=DSM 44701T), isolated from a smear-ripened cheese.</title>
        <authorList>
            <consortium name="US DOE Joint Genome Institute (JGI-PGF)"/>
            <person name="Walter F."/>
            <person name="Albersmeier A."/>
            <person name="Kalinowski J."/>
            <person name="Ruckert C."/>
        </authorList>
    </citation>
    <scope>NUCLEOTIDE SEQUENCE</scope>
    <source>
        <strain evidence="5">CGMCC 4.3508</strain>
    </source>
</reference>
<dbReference type="InterPro" id="IPR013328">
    <property type="entry name" value="6PGD_dom2"/>
</dbReference>
<dbReference type="AlphaFoldDB" id="A0A917R6U9"/>
<dbReference type="InterPro" id="IPR036291">
    <property type="entry name" value="NAD(P)-bd_dom_sf"/>
</dbReference>
<gene>
    <name evidence="5" type="ORF">GCM10011588_04200</name>
</gene>
<comment type="similarity">
    <text evidence="1">Belongs to the HIBADH-related family.</text>
</comment>
<evidence type="ECO:0000256" key="1">
    <source>
        <dbReference type="ARBA" id="ARBA00009080"/>
    </source>
</evidence>
<dbReference type="InterPro" id="IPR048666">
    <property type="entry name" value="RedAm-like_C"/>
</dbReference>
<dbReference type="GO" id="GO:0050661">
    <property type="term" value="F:NADP binding"/>
    <property type="evidence" value="ECO:0007669"/>
    <property type="project" value="InterPro"/>
</dbReference>
<accession>A0A917R6U9</accession>
<dbReference type="RefSeq" id="WP_229718563.1">
    <property type="nucleotide sequence ID" value="NZ_BMMH01000001.1"/>
</dbReference>
<dbReference type="InterPro" id="IPR015815">
    <property type="entry name" value="HIBADH-related"/>
</dbReference>